<dbReference type="InterPro" id="IPR039901">
    <property type="entry name" value="Kdotransferase"/>
</dbReference>
<dbReference type="PANTHER" id="PTHR42755">
    <property type="entry name" value="3-DEOXY-MANNO-OCTULOSONATE CYTIDYLYLTRANSFERASE"/>
    <property type="match status" value="1"/>
</dbReference>
<keyword evidence="1" id="KW-0448">Lipopolysaccharide biosynthesis</keyword>
<dbReference type="GO" id="GO:0009244">
    <property type="term" value="P:lipopolysaccharide core region biosynthetic process"/>
    <property type="evidence" value="ECO:0007669"/>
    <property type="project" value="UniProtKB-UniRule"/>
</dbReference>
<dbReference type="GO" id="GO:0005886">
    <property type="term" value="C:plasma membrane"/>
    <property type="evidence" value="ECO:0007669"/>
    <property type="project" value="UniProtKB-SubCell"/>
</dbReference>
<gene>
    <name evidence="3" type="ORF">SAMN04489859_101427</name>
</gene>
<evidence type="ECO:0000313" key="4">
    <source>
        <dbReference type="Proteomes" id="UP000199054"/>
    </source>
</evidence>
<comment type="pathway">
    <text evidence="1">Bacterial outer membrane biogenesis; LPS core biosynthesis.</text>
</comment>
<evidence type="ECO:0000259" key="2">
    <source>
        <dbReference type="Pfam" id="PF04413"/>
    </source>
</evidence>
<keyword evidence="1 3" id="KW-0808">Transferase</keyword>
<keyword evidence="4" id="KW-1185">Reference proteome</keyword>
<comment type="catalytic activity">
    <reaction evidence="1">
        <text>lipid IVA (E. coli) + CMP-3-deoxy-beta-D-manno-octulosonate = alpha-Kdo-(2-&gt;6)-lipid IVA (E. coli) + CMP + H(+)</text>
        <dbReference type="Rhea" id="RHEA:28066"/>
        <dbReference type="ChEBI" id="CHEBI:15378"/>
        <dbReference type="ChEBI" id="CHEBI:58603"/>
        <dbReference type="ChEBI" id="CHEBI:60364"/>
        <dbReference type="ChEBI" id="CHEBI:60377"/>
        <dbReference type="ChEBI" id="CHEBI:85987"/>
        <dbReference type="EC" id="2.4.99.12"/>
    </reaction>
</comment>
<dbReference type="STRING" id="34002.SAMN04489859_101427"/>
<comment type="function">
    <text evidence="1">Involved in lipopolysaccharide (LPS) biosynthesis. Catalyzes the transfer of 3-deoxy-D-manno-octulosonate (Kdo) residue(s) from CMP-Kdo to lipid IV(A), the tetraacyldisaccharide-1,4'-bisphosphate precursor of lipid A.</text>
</comment>
<comment type="similarity">
    <text evidence="1">Belongs to the glycosyltransferase group 1 family.</text>
</comment>
<reference evidence="3 4" key="1">
    <citation type="submission" date="2016-10" db="EMBL/GenBank/DDBJ databases">
        <authorList>
            <person name="de Groot N.N."/>
        </authorList>
    </citation>
    <scope>NUCLEOTIDE SEQUENCE [LARGE SCALE GENOMIC DNA]</scope>
    <source>
        <strain evidence="3 4">DSM 8512</strain>
    </source>
</reference>
<dbReference type="EC" id="2.4.99.12" evidence="1"/>
<dbReference type="PANTHER" id="PTHR42755:SF1">
    <property type="entry name" value="3-DEOXY-D-MANNO-OCTULOSONIC ACID TRANSFERASE, MITOCHONDRIAL-RELATED"/>
    <property type="match status" value="1"/>
</dbReference>
<dbReference type="Proteomes" id="UP000199054">
    <property type="component" value="Unassembled WGS sequence"/>
</dbReference>
<organism evidence="3 4">
    <name type="scientific">Paracoccus alcaliphilus</name>
    <dbReference type="NCBI Taxonomy" id="34002"/>
    <lineage>
        <taxon>Bacteria</taxon>
        <taxon>Pseudomonadati</taxon>
        <taxon>Pseudomonadota</taxon>
        <taxon>Alphaproteobacteria</taxon>
        <taxon>Rhodobacterales</taxon>
        <taxon>Paracoccaceae</taxon>
        <taxon>Paracoccus</taxon>
    </lineage>
</organism>
<dbReference type="RefSeq" id="WP_090612363.1">
    <property type="nucleotide sequence ID" value="NZ_CP067124.1"/>
</dbReference>
<dbReference type="Pfam" id="PF04413">
    <property type="entry name" value="Glycos_transf_N"/>
    <property type="match status" value="1"/>
</dbReference>
<name>A0A1H8IUZ5_9RHOB</name>
<evidence type="ECO:0000256" key="1">
    <source>
        <dbReference type="RuleBase" id="RU365103"/>
    </source>
</evidence>
<dbReference type="GO" id="GO:0009245">
    <property type="term" value="P:lipid A biosynthetic process"/>
    <property type="evidence" value="ECO:0007669"/>
    <property type="project" value="TreeGrafter"/>
</dbReference>
<protein>
    <recommendedName>
        <fullName evidence="1">3-deoxy-D-manno-octulosonic acid transferase</fullName>
        <shortName evidence="1">Kdo transferase</shortName>
        <ecNumber evidence="1">2.4.99.12</ecNumber>
    </recommendedName>
    <alternativeName>
        <fullName evidence="1">Lipid IV(A) 3-deoxy-D-manno-octulosonic acid transferase</fullName>
    </alternativeName>
</protein>
<accession>A0A1H8IUZ5</accession>
<dbReference type="GO" id="GO:0043842">
    <property type="term" value="F:Kdo transferase activity"/>
    <property type="evidence" value="ECO:0007669"/>
    <property type="project" value="UniProtKB-EC"/>
</dbReference>
<dbReference type="InterPro" id="IPR007507">
    <property type="entry name" value="Glycos_transf_N"/>
</dbReference>
<dbReference type="UniPathway" id="UPA00958"/>
<dbReference type="Gene3D" id="3.40.50.2000">
    <property type="entry name" value="Glycogen Phosphorylase B"/>
    <property type="match status" value="1"/>
</dbReference>
<keyword evidence="1" id="KW-0472">Membrane</keyword>
<dbReference type="EMBL" id="FODE01000014">
    <property type="protein sequence ID" value="SEN71777.1"/>
    <property type="molecule type" value="Genomic_DNA"/>
</dbReference>
<comment type="subcellular location">
    <subcellularLocation>
        <location evidence="1">Cell membrane</location>
    </subcellularLocation>
</comment>
<feature type="domain" description="3-deoxy-D-manno-octulosonic-acid transferase N-terminal" evidence="2">
    <location>
        <begin position="74"/>
        <end position="172"/>
    </location>
</feature>
<evidence type="ECO:0000313" key="3">
    <source>
        <dbReference type="EMBL" id="SEN71777.1"/>
    </source>
</evidence>
<sequence>MAMAGLGRLGLWLHLRRQQSPAPGPATLPPGDGPLLLMRATPEAHSAATQVGARLLRSRRDLRILELGGDIPDPAEDPAAAGGLLDQTRPFALLLLGADLPAGLITAATDRRIPIILGDTHLDPKDSGWSMRAAMRRALLSDMRAIMLTDAASYDIACRMGLPRELLTVTGPVTQIHEPLRCTEAEREGFASLMSGRHAWLAAAIPPSEEAAVLEAHNAALHLSHRALLFLVPDTAERADALAAEIEASGLIVARRTADDEPTEDVQVMISDGPTEMGLWYRLAPVTYMGGTLSGDDENSRNPFEPAALGSAIIHGPATDRFATEWRQLDGGGAARRVSDAAELATAIAELSQPDLTASLASSAWTISTGGVGVAIQIAEPVLAVLREAKP</sequence>
<proteinExistence type="inferred from homology"/>
<dbReference type="AlphaFoldDB" id="A0A1H8IUZ5"/>
<keyword evidence="1" id="KW-1003">Cell membrane</keyword>